<dbReference type="PROSITE" id="PS51354">
    <property type="entry name" value="GLUTAREDOXIN_2"/>
    <property type="match status" value="1"/>
</dbReference>
<dbReference type="PRINTS" id="PR01625">
    <property type="entry name" value="GSTRNSFRASEO"/>
</dbReference>
<feature type="domain" description="GST C-terminal" evidence="6">
    <location>
        <begin position="85"/>
        <end position="219"/>
    </location>
</feature>
<comment type="caution">
    <text evidence="7">The sequence shown here is derived from an EMBL/GenBank/DDBJ whole genome shotgun (WGS) entry which is preliminary data.</text>
</comment>
<evidence type="ECO:0000256" key="3">
    <source>
        <dbReference type="ARBA" id="ARBA00023002"/>
    </source>
</evidence>
<protein>
    <recommendedName>
        <fullName evidence="1">glutathione transferase</fullName>
        <ecNumber evidence="1">2.5.1.18</ecNumber>
    </recommendedName>
</protein>
<dbReference type="SFLD" id="SFLDS00019">
    <property type="entry name" value="Glutathione_Transferase_(cytos"/>
    <property type="match status" value="1"/>
</dbReference>
<dbReference type="SFLD" id="SFLDG01152">
    <property type="entry name" value="Main.3:_Omega-_and_Tau-like"/>
    <property type="match status" value="1"/>
</dbReference>
<dbReference type="EMBL" id="JACJTA010000004">
    <property type="protein sequence ID" value="MBD2603539.1"/>
    <property type="molecule type" value="Genomic_DNA"/>
</dbReference>
<keyword evidence="3" id="KW-0560">Oxidoreductase</keyword>
<keyword evidence="2" id="KW-0808">Transferase</keyword>
<keyword evidence="8" id="KW-1185">Reference proteome</keyword>
<feature type="domain" description="GST N-terminal" evidence="5">
    <location>
        <begin position="2"/>
        <end position="80"/>
    </location>
</feature>
<evidence type="ECO:0000256" key="2">
    <source>
        <dbReference type="ARBA" id="ARBA00022679"/>
    </source>
</evidence>
<evidence type="ECO:0000259" key="5">
    <source>
        <dbReference type="PROSITE" id="PS50404"/>
    </source>
</evidence>
<dbReference type="InterPro" id="IPR010987">
    <property type="entry name" value="Glutathione-S-Trfase_C-like"/>
</dbReference>
<gene>
    <name evidence="7" type="ORF">H6G81_03090</name>
</gene>
<dbReference type="InterPro" id="IPR036249">
    <property type="entry name" value="Thioredoxin-like_sf"/>
</dbReference>
<dbReference type="Proteomes" id="UP000660380">
    <property type="component" value="Unassembled WGS sequence"/>
</dbReference>
<reference evidence="7 8" key="1">
    <citation type="journal article" date="2020" name="ISME J.">
        <title>Comparative genomics reveals insights into cyanobacterial evolution and habitat adaptation.</title>
        <authorList>
            <person name="Chen M.Y."/>
            <person name="Teng W.K."/>
            <person name="Zhao L."/>
            <person name="Hu C.X."/>
            <person name="Zhou Y.K."/>
            <person name="Han B.P."/>
            <person name="Song L.R."/>
            <person name="Shu W.S."/>
        </authorList>
    </citation>
    <scope>NUCLEOTIDE SEQUENCE [LARGE SCALE GENOMIC DNA]</scope>
    <source>
        <strain evidence="7 8">FACHB-248</strain>
    </source>
</reference>
<name>A0ABR8GK34_9CYAN</name>
<dbReference type="Gene3D" id="3.90.190.10">
    <property type="entry name" value="Protein tyrosine phosphatase superfamily"/>
    <property type="match status" value="1"/>
</dbReference>
<evidence type="ECO:0000259" key="6">
    <source>
        <dbReference type="PROSITE" id="PS50405"/>
    </source>
</evidence>
<dbReference type="InterPro" id="IPR040079">
    <property type="entry name" value="Glutathione_S-Trfase"/>
</dbReference>
<dbReference type="PANTHER" id="PTHR43968:SF6">
    <property type="entry name" value="GLUTATHIONE S-TRANSFERASE OMEGA"/>
    <property type="match status" value="1"/>
</dbReference>
<sequence>MSEITIYSAVVCPFAHRSRLVLLEKGIDFNLVEIDLQNKPANFTEISPYSKVPVIKHGNERVWESAIINEYLDEVFPQPSLLPKDAISRAQARIWIDFANTRFVPAFSNLLRSQEDQKQKEAAQELYQHLQFIENEGLGKLSLSGSYWFGEAISLVDLTFYPWFERWSAIEHYRGFKLSAEFSRIQRWWNAVSQRESVKAIANSKEFYLERYARFATPTTKKVSEELSSAGQVTPQQLQQAAQEGFKSVLNLRSPHEQGFLNDEQQQALSAGLNYVNVALNPSESNQELVEKAIWVIENLPKPVLIHCAAGARATAIALIATASQQKLTPEEIKLKAEELGLNLEQPHLKQFIQQAE</sequence>
<dbReference type="PROSITE" id="PS50404">
    <property type="entry name" value="GST_NTER"/>
    <property type="match status" value="1"/>
</dbReference>
<dbReference type="InterPro" id="IPR045073">
    <property type="entry name" value="Omega/Tau-like"/>
</dbReference>
<dbReference type="Pfam" id="PF13409">
    <property type="entry name" value="GST_N_2"/>
    <property type="match status" value="1"/>
</dbReference>
<dbReference type="PROSITE" id="PS50405">
    <property type="entry name" value="GST_CTER"/>
    <property type="match status" value="1"/>
</dbReference>
<evidence type="ECO:0000313" key="7">
    <source>
        <dbReference type="EMBL" id="MBD2603539.1"/>
    </source>
</evidence>
<dbReference type="EC" id="2.5.1.18" evidence="1"/>
<dbReference type="InterPro" id="IPR050983">
    <property type="entry name" value="GST_Omega/HSP26"/>
</dbReference>
<dbReference type="InterPro" id="IPR029021">
    <property type="entry name" value="Prot-tyrosine_phosphatase-like"/>
</dbReference>
<proteinExistence type="predicted"/>
<evidence type="ECO:0000256" key="4">
    <source>
        <dbReference type="ARBA" id="ARBA00047960"/>
    </source>
</evidence>
<evidence type="ECO:0000256" key="1">
    <source>
        <dbReference type="ARBA" id="ARBA00012452"/>
    </source>
</evidence>
<dbReference type="SFLD" id="SFLDG00358">
    <property type="entry name" value="Main_(cytGST)"/>
    <property type="match status" value="1"/>
</dbReference>
<dbReference type="Pfam" id="PF04273">
    <property type="entry name" value="BLH_phosphatase"/>
    <property type="match status" value="1"/>
</dbReference>
<evidence type="ECO:0000313" key="8">
    <source>
        <dbReference type="Proteomes" id="UP000660380"/>
    </source>
</evidence>
<dbReference type="InterPro" id="IPR005939">
    <property type="entry name" value="BLH_phosphatase-like"/>
</dbReference>
<comment type="catalytic activity">
    <reaction evidence="4">
        <text>RX + glutathione = an S-substituted glutathione + a halide anion + H(+)</text>
        <dbReference type="Rhea" id="RHEA:16437"/>
        <dbReference type="ChEBI" id="CHEBI:15378"/>
        <dbReference type="ChEBI" id="CHEBI:16042"/>
        <dbReference type="ChEBI" id="CHEBI:17792"/>
        <dbReference type="ChEBI" id="CHEBI:57925"/>
        <dbReference type="ChEBI" id="CHEBI:90779"/>
        <dbReference type="EC" id="2.5.1.18"/>
    </reaction>
</comment>
<dbReference type="InterPro" id="IPR004045">
    <property type="entry name" value="Glutathione_S-Trfase_N"/>
</dbReference>
<dbReference type="SUPFAM" id="SSF52833">
    <property type="entry name" value="Thioredoxin-like"/>
    <property type="match status" value="1"/>
</dbReference>
<organism evidence="7 8">
    <name type="scientific">Scytonema hofmannii FACHB-248</name>
    <dbReference type="NCBI Taxonomy" id="1842502"/>
    <lineage>
        <taxon>Bacteria</taxon>
        <taxon>Bacillati</taxon>
        <taxon>Cyanobacteriota</taxon>
        <taxon>Cyanophyceae</taxon>
        <taxon>Nostocales</taxon>
        <taxon>Scytonemataceae</taxon>
        <taxon>Scytonema</taxon>
    </lineage>
</organism>
<accession>A0ABR8GK34</accession>
<dbReference type="InterPro" id="IPR005442">
    <property type="entry name" value="GST_omega"/>
</dbReference>
<dbReference type="Gene3D" id="3.40.30.10">
    <property type="entry name" value="Glutaredoxin"/>
    <property type="match status" value="1"/>
</dbReference>
<dbReference type="SUPFAM" id="SSF47616">
    <property type="entry name" value="GST C-terminal domain-like"/>
    <property type="match status" value="1"/>
</dbReference>
<dbReference type="Gene3D" id="1.20.1050.10">
    <property type="match status" value="1"/>
</dbReference>
<dbReference type="SUPFAM" id="SSF52799">
    <property type="entry name" value="(Phosphotyrosine protein) phosphatases II"/>
    <property type="match status" value="1"/>
</dbReference>
<dbReference type="InterPro" id="IPR036282">
    <property type="entry name" value="Glutathione-S-Trfase_C_sf"/>
</dbReference>
<dbReference type="RefSeq" id="WP_084763422.1">
    <property type="nucleotide sequence ID" value="NZ_JACJTA010000004.1"/>
</dbReference>
<dbReference type="PANTHER" id="PTHR43968">
    <property type="match status" value="1"/>
</dbReference>
<dbReference type="Pfam" id="PF13410">
    <property type="entry name" value="GST_C_2"/>
    <property type="match status" value="1"/>
</dbReference>